<feature type="transmembrane region" description="Helical" evidence="1">
    <location>
        <begin position="88"/>
        <end position="106"/>
    </location>
</feature>
<evidence type="ECO:0000313" key="3">
    <source>
        <dbReference type="Proteomes" id="UP000177135"/>
    </source>
</evidence>
<protein>
    <recommendedName>
        <fullName evidence="4">Glycosyltransferase RgtA/B/C/D-like domain-containing protein</fullName>
    </recommendedName>
</protein>
<feature type="transmembrane region" description="Helical" evidence="1">
    <location>
        <begin position="319"/>
        <end position="337"/>
    </location>
</feature>
<name>A0A1F5N0C6_9BACT</name>
<keyword evidence="1" id="KW-0472">Membrane</keyword>
<feature type="transmembrane region" description="Helical" evidence="1">
    <location>
        <begin position="210"/>
        <end position="232"/>
    </location>
</feature>
<accession>A0A1F5N0C6</accession>
<feature type="transmembrane region" description="Helical" evidence="1">
    <location>
        <begin position="113"/>
        <end position="135"/>
    </location>
</feature>
<gene>
    <name evidence="2" type="ORF">A2617_03990</name>
</gene>
<dbReference type="Proteomes" id="UP000177135">
    <property type="component" value="Unassembled WGS sequence"/>
</dbReference>
<organism evidence="2 3">
    <name type="scientific">Candidatus Daviesbacteria bacterium RIFOXYD1_FULL_41_10</name>
    <dbReference type="NCBI Taxonomy" id="1797801"/>
    <lineage>
        <taxon>Bacteria</taxon>
        <taxon>Candidatus Daviesiibacteriota</taxon>
    </lineage>
</organism>
<sequence>MKQKILNNFTFIAIIVLLLIHFSSVLNSFFSQDDFFHLRVVMNKTYQDIPSFFFSLQKEYAFFRPLSRETFNLIMYRSFGLNPLPFHLVNYFLISCNIILIFILARAVSKNKFITYVSTVIYAASSIHSVELYYLASVQTLLATFFLLLSVAVYVIFLVERKVTKYLLSIFFFILSLLSHEMSIVLPGIIFLAELFCINGKFSTRNFKFIIMRLLPFALIAFFYLFTTSLFIHLPSEQVYQPILSPKSILNSLIWYTIWSFGLSEILIDFIGPSLKINPNLLKWYGTYLGIVMPLLGLVLFTIIGLIIKFKRKFIKNRIFLFFISSYLMALSPFLFFPQHKSTFYLSFSMVWFSMVLAFSLSSLWDLKKIGKITTVLIIVSLIVISYQTTELNKLTYWAAKRGSAAKYLLSEIKKKYPSLPQGAVFYIRNDPNYPKIAREWGNSSKQAFYILSGGDALKLLYKDNLLRVYFEDVSAIPDDIDKMKVIFHVAQFPY</sequence>
<feature type="transmembrane region" description="Helical" evidence="1">
    <location>
        <begin position="284"/>
        <end position="307"/>
    </location>
</feature>
<comment type="caution">
    <text evidence="2">The sequence shown here is derived from an EMBL/GenBank/DDBJ whole genome shotgun (WGS) entry which is preliminary data.</text>
</comment>
<keyword evidence="1" id="KW-0812">Transmembrane</keyword>
<evidence type="ECO:0000256" key="1">
    <source>
        <dbReference type="SAM" id="Phobius"/>
    </source>
</evidence>
<reference evidence="2 3" key="1">
    <citation type="journal article" date="2016" name="Nat. Commun.">
        <title>Thousands of microbial genomes shed light on interconnected biogeochemical processes in an aquifer system.</title>
        <authorList>
            <person name="Anantharaman K."/>
            <person name="Brown C.T."/>
            <person name="Hug L.A."/>
            <person name="Sharon I."/>
            <person name="Castelle C.J."/>
            <person name="Probst A.J."/>
            <person name="Thomas B.C."/>
            <person name="Singh A."/>
            <person name="Wilkins M.J."/>
            <person name="Karaoz U."/>
            <person name="Brodie E.L."/>
            <person name="Williams K.H."/>
            <person name="Hubbard S.S."/>
            <person name="Banfield J.F."/>
        </authorList>
    </citation>
    <scope>NUCLEOTIDE SEQUENCE [LARGE SCALE GENOMIC DNA]</scope>
</reference>
<keyword evidence="1" id="KW-1133">Transmembrane helix</keyword>
<feature type="transmembrane region" description="Helical" evidence="1">
    <location>
        <begin position="166"/>
        <end position="190"/>
    </location>
</feature>
<evidence type="ECO:0008006" key="4">
    <source>
        <dbReference type="Google" id="ProtNLM"/>
    </source>
</evidence>
<dbReference type="AlphaFoldDB" id="A0A1F5N0C6"/>
<feature type="transmembrane region" description="Helical" evidence="1">
    <location>
        <begin position="253"/>
        <end position="272"/>
    </location>
</feature>
<proteinExistence type="predicted"/>
<feature type="transmembrane region" description="Helical" evidence="1">
    <location>
        <begin position="343"/>
        <end position="361"/>
    </location>
</feature>
<dbReference type="EMBL" id="MFEC01000019">
    <property type="protein sequence ID" value="OGE71068.1"/>
    <property type="molecule type" value="Genomic_DNA"/>
</dbReference>
<feature type="transmembrane region" description="Helical" evidence="1">
    <location>
        <begin position="141"/>
        <end position="159"/>
    </location>
</feature>
<evidence type="ECO:0000313" key="2">
    <source>
        <dbReference type="EMBL" id="OGE71068.1"/>
    </source>
</evidence>